<dbReference type="RefSeq" id="WP_244821687.1">
    <property type="nucleotide sequence ID" value="NZ_CP112998.1"/>
</dbReference>
<dbReference type="NCBIfam" id="TIGR02604">
    <property type="entry name" value="Piru_Ver_Nterm"/>
    <property type="match status" value="1"/>
</dbReference>
<protein>
    <submittedName>
        <fullName evidence="2">Dehydrogenase</fullName>
    </submittedName>
</protein>
<dbReference type="EMBL" id="CP112998">
    <property type="protein sequence ID" value="WAC11774.1"/>
    <property type="molecule type" value="Genomic_DNA"/>
</dbReference>
<dbReference type="KEGG" id="dpf:ON006_29080"/>
<dbReference type="Gene3D" id="1.25.10.10">
    <property type="entry name" value="Leucine-rich Repeat Variant"/>
    <property type="match status" value="1"/>
</dbReference>
<evidence type="ECO:0000259" key="1">
    <source>
        <dbReference type="Pfam" id="PF23500"/>
    </source>
</evidence>
<dbReference type="PANTHER" id="PTHR33546">
    <property type="entry name" value="LARGE, MULTIFUNCTIONAL SECRETED PROTEIN-RELATED"/>
    <property type="match status" value="1"/>
</dbReference>
<dbReference type="InterPro" id="IPR011041">
    <property type="entry name" value="Quinoprot_gluc/sorb_DH_b-prop"/>
</dbReference>
<gene>
    <name evidence="2" type="ORF">ON006_29080</name>
</gene>
<proteinExistence type="predicted"/>
<evidence type="ECO:0000313" key="3">
    <source>
        <dbReference type="Proteomes" id="UP001164653"/>
    </source>
</evidence>
<dbReference type="InterPro" id="IPR013428">
    <property type="entry name" value="Membrane-bound_put_N"/>
</dbReference>
<feature type="domain" description="DUF7133" evidence="1">
    <location>
        <begin position="30"/>
        <end position="430"/>
    </location>
</feature>
<organism evidence="2 3">
    <name type="scientific">Dyadobacter pollutisoli</name>
    <dbReference type="NCBI Taxonomy" id="2910158"/>
    <lineage>
        <taxon>Bacteria</taxon>
        <taxon>Pseudomonadati</taxon>
        <taxon>Bacteroidota</taxon>
        <taxon>Cytophagia</taxon>
        <taxon>Cytophagales</taxon>
        <taxon>Spirosomataceae</taxon>
        <taxon>Dyadobacter</taxon>
    </lineage>
</organism>
<dbReference type="SUPFAM" id="SSF50952">
    <property type="entry name" value="Soluble quinoprotein glucose dehydrogenase"/>
    <property type="match status" value="1"/>
</dbReference>
<dbReference type="Pfam" id="PF23500">
    <property type="entry name" value="DUF7133"/>
    <property type="match status" value="1"/>
</dbReference>
<dbReference type="SUPFAM" id="SSF48371">
    <property type="entry name" value="ARM repeat"/>
    <property type="match status" value="1"/>
</dbReference>
<dbReference type="InterPro" id="IPR011989">
    <property type="entry name" value="ARM-like"/>
</dbReference>
<dbReference type="InterPro" id="IPR055557">
    <property type="entry name" value="DUF7133"/>
</dbReference>
<dbReference type="AlphaFoldDB" id="A0A9E8SL08"/>
<dbReference type="PANTHER" id="PTHR33546:SF1">
    <property type="entry name" value="LARGE, MULTIFUNCTIONAL SECRETED PROTEIN"/>
    <property type="match status" value="1"/>
</dbReference>
<dbReference type="PROSITE" id="PS51257">
    <property type="entry name" value="PROKAR_LIPOPROTEIN"/>
    <property type="match status" value="1"/>
</dbReference>
<sequence>MKHLTISALTILALIVTSCSQKRYADALTPEEALESFQLDDNFKIEVFAAEPFVLDPVEMVFDEEGRAFVVEMPDYPYKPEPGKGKGSIRMLTDSDGDGKIDKSVIFADSISEATSVLPWKGGMLVTAAPNILFMKDTTGDFKADIKEVLFTGFFENNSEAQITNLRFGIDNWIYASNNGQNGTVTSTKKTGSEPLEMRSADFRFRLDNDEFEQETGPGQFGHTFNDWGHRFVTQNTLHIQHAVIPWRYTHRHPNMPSAKGVFDVSNKEMIMYQVTPAPYWRAERTRQRQKQYAEQNLDRQEYADDHFTGASGGTVYNGDLFPKQYYGNVFTGEVAGNLIHRDVLTPLKNSPTYMAARDSVLQKDKEFLASTDPWFRPASFTVGPDGALYVIDMYRQHIETPVSIPEELKTDMDFNAGMDKGRIYKITPKNAAGRKTIAQYPGKMTSAELVKLLAHANQWWSGQAQKLLLERQDITIVPAVKTLFETNTDPRARLRAFFVLEGQRSLNAEIVKKAMADAHPGVREYGVMLSEKYPQLLPELIKATADTSARVAFQATLSLGQFPASKSAAPLAEVLQKHYKDQWFRMAVLSSVPGSSPAFLKLLTDQYGFFKTMDEEKTEFKKDFDQIIETSKNGTLASQQAIGK</sequence>
<dbReference type="InterPro" id="IPR011042">
    <property type="entry name" value="6-blade_b-propeller_TolB-like"/>
</dbReference>
<name>A0A9E8SL08_9BACT</name>
<dbReference type="Gene3D" id="2.120.10.30">
    <property type="entry name" value="TolB, C-terminal domain"/>
    <property type="match status" value="1"/>
</dbReference>
<dbReference type="Proteomes" id="UP001164653">
    <property type="component" value="Chromosome"/>
</dbReference>
<dbReference type="InterPro" id="IPR016024">
    <property type="entry name" value="ARM-type_fold"/>
</dbReference>
<evidence type="ECO:0000313" key="2">
    <source>
        <dbReference type="EMBL" id="WAC11774.1"/>
    </source>
</evidence>
<reference evidence="2" key="1">
    <citation type="submission" date="2022-11" db="EMBL/GenBank/DDBJ databases">
        <title>Dyadobacter pollutisoli sp. nov., isolated from plastic dumped soil.</title>
        <authorList>
            <person name="Kim J.M."/>
            <person name="Kim K.R."/>
            <person name="Lee J.K."/>
            <person name="Hao L."/>
            <person name="Jeon C.O."/>
        </authorList>
    </citation>
    <scope>NUCLEOTIDE SEQUENCE</scope>
    <source>
        <strain evidence="2">U1</strain>
    </source>
</reference>
<accession>A0A9E8SL08</accession>
<keyword evidence="3" id="KW-1185">Reference proteome</keyword>